<dbReference type="OMA" id="THRKWEY"/>
<evidence type="ECO:0000256" key="2">
    <source>
        <dbReference type="SAM" id="Coils"/>
    </source>
</evidence>
<keyword evidence="2" id="KW-0175">Coiled coil</keyword>
<dbReference type="InterPro" id="IPR043195">
    <property type="entry name" value="TTC12"/>
</dbReference>
<dbReference type="InterPro" id="IPR001849">
    <property type="entry name" value="PH_domain"/>
</dbReference>
<dbReference type="EMBL" id="CCKQ01017926">
    <property type="protein sequence ID" value="CDW89847.1"/>
    <property type="molecule type" value="Genomic_DNA"/>
</dbReference>
<dbReference type="GO" id="GO:0007288">
    <property type="term" value="P:sperm axoneme assembly"/>
    <property type="evidence" value="ECO:0007669"/>
    <property type="project" value="TreeGrafter"/>
</dbReference>
<dbReference type="PANTHER" id="PTHR46540">
    <property type="entry name" value="TETRATRICOPEPTIDE REPEAT PROTEIN 12"/>
    <property type="match status" value="1"/>
</dbReference>
<name>A0A078B9A3_STYLE</name>
<feature type="domain" description="PH" evidence="4">
    <location>
        <begin position="1"/>
        <end position="21"/>
    </location>
</feature>
<dbReference type="Gene3D" id="1.25.40.10">
    <property type="entry name" value="Tetratricopeptide repeat domain"/>
    <property type="match status" value="1"/>
</dbReference>
<organism evidence="5 6">
    <name type="scientific">Stylonychia lemnae</name>
    <name type="common">Ciliate</name>
    <dbReference type="NCBI Taxonomy" id="5949"/>
    <lineage>
        <taxon>Eukaryota</taxon>
        <taxon>Sar</taxon>
        <taxon>Alveolata</taxon>
        <taxon>Ciliophora</taxon>
        <taxon>Intramacronucleata</taxon>
        <taxon>Spirotrichea</taxon>
        <taxon>Stichotrichia</taxon>
        <taxon>Sporadotrichida</taxon>
        <taxon>Oxytrichidae</taxon>
        <taxon>Stylonychinae</taxon>
        <taxon>Stylonychia</taxon>
    </lineage>
</organism>
<keyword evidence="6" id="KW-1185">Reference proteome</keyword>
<evidence type="ECO:0000313" key="5">
    <source>
        <dbReference type="EMBL" id="CDW89847.1"/>
    </source>
</evidence>
<dbReference type="InterPro" id="IPR019734">
    <property type="entry name" value="TPR_rpt"/>
</dbReference>
<feature type="region of interest" description="Disordered" evidence="3">
    <location>
        <begin position="169"/>
        <end position="188"/>
    </location>
</feature>
<dbReference type="InterPro" id="IPR011989">
    <property type="entry name" value="ARM-like"/>
</dbReference>
<dbReference type="PANTHER" id="PTHR46540:SF1">
    <property type="entry name" value="TETRATRICOPEPTIDE REPEAT PROTEIN 12"/>
    <property type="match status" value="1"/>
</dbReference>
<evidence type="ECO:0000259" key="4">
    <source>
        <dbReference type="PROSITE" id="PS50003"/>
    </source>
</evidence>
<sequence length="848" mass="99152">MRNYTEDELNDWLEKIEDVNKKVELVSQLIKFCQVKDIVDGTVDCDEMDKQELETEKRKTTMQEIKKREAGEKLLKGRPGKGHQPGYKSFCKFCFHEFMIQLDKCTHCSHDTMTYEERLEELREKVEEFKVKNARRKDRKSKWENWKKTQALFYKKTSTNYKKWDFFESGDEDSEDDNSEPILPRDDPNFRAMEADMLDRKKRRMRDKKEADELRERGNDVLKKGLYKSAIKYYTDALELRKDILCLYTNRALARLKIEDYQGVIDDCTRVLEYCECFHDGYTKEKDLCYKAFMRRCQALRGQKDYEFALKDLVEAEKLIPEDKDVIRLKKLTEEDIELQKRINTIMGNANLLKGKEYLDFMLDFLQGRKEEEKPKEKKFCYHELTDEDAKKILETLLQDPDMVYYFNAKDGFKSLVSSLDFNSNALNILQQILDKDVKLQEDFQKQKLYEQLIDYLNKSNQNVESKTLESPVIHQTLEILESGSLNEFVRENLSEKKKIKDLFLVVIKAIDIDANRKLVSSLIQFSSNLCYGNGKFRVMLRSENSQTFFQTMKKILASANITDWDNKESTADKVLLKHAVLAFIGNLCVDQQLRQIVAGNVEGILEEVYSMFEKEIEKKQVLWLESVNRELAIIINACLEPRAQQSMISKGIVLLLEKLIKELKYKDDEAEVISRITNLLGKLARDSQGAQQIAESKDIILRVLIYFNRNFPILLYNSLRIFHACCKLSGFREICLEKHGFTPKNFDTYVTEVTALFHENLQNNQDDNFINCCSSISAFAEVIPERLPEFKDLIVPLINIIKEKTDMIRKNAAVCLAKICKNEENAVIMRQNHGTEVLVSLSNVLTK</sequence>
<evidence type="ECO:0000256" key="1">
    <source>
        <dbReference type="PROSITE-ProRule" id="PRU00339"/>
    </source>
</evidence>
<proteinExistence type="predicted"/>
<dbReference type="SMART" id="SM00028">
    <property type="entry name" value="TPR"/>
    <property type="match status" value="3"/>
</dbReference>
<dbReference type="SUPFAM" id="SSF48371">
    <property type="entry name" value="ARM repeat"/>
    <property type="match status" value="2"/>
</dbReference>
<dbReference type="OrthoDB" id="2942533at2759"/>
<dbReference type="InParanoid" id="A0A078B9A3"/>
<evidence type="ECO:0000313" key="6">
    <source>
        <dbReference type="Proteomes" id="UP000039865"/>
    </source>
</evidence>
<protein>
    <submittedName>
        <fullName evidence="5">Tpr domain containing protein</fullName>
    </submittedName>
</protein>
<dbReference type="AlphaFoldDB" id="A0A078B9A3"/>
<dbReference type="Proteomes" id="UP000039865">
    <property type="component" value="Unassembled WGS sequence"/>
</dbReference>
<feature type="repeat" description="TPR" evidence="1">
    <location>
        <begin position="211"/>
        <end position="244"/>
    </location>
</feature>
<accession>A0A078B9A3</accession>
<dbReference type="Gene3D" id="1.25.10.10">
    <property type="entry name" value="Leucine-rich Repeat Variant"/>
    <property type="match status" value="2"/>
</dbReference>
<dbReference type="PROSITE" id="PS50003">
    <property type="entry name" value="PH_DOMAIN"/>
    <property type="match status" value="1"/>
</dbReference>
<dbReference type="GO" id="GO:0005737">
    <property type="term" value="C:cytoplasm"/>
    <property type="evidence" value="ECO:0007669"/>
    <property type="project" value="TreeGrafter"/>
</dbReference>
<dbReference type="GO" id="GO:0070286">
    <property type="term" value="P:axonemal dynein complex assembly"/>
    <property type="evidence" value="ECO:0007669"/>
    <property type="project" value="TreeGrafter"/>
</dbReference>
<dbReference type="PROSITE" id="PS50005">
    <property type="entry name" value="TPR"/>
    <property type="match status" value="1"/>
</dbReference>
<dbReference type="InterPro" id="IPR011990">
    <property type="entry name" value="TPR-like_helical_dom_sf"/>
</dbReference>
<feature type="coiled-coil region" evidence="2">
    <location>
        <begin position="112"/>
        <end position="139"/>
    </location>
</feature>
<keyword evidence="1" id="KW-0802">TPR repeat</keyword>
<dbReference type="SUPFAM" id="SSF48452">
    <property type="entry name" value="TPR-like"/>
    <property type="match status" value="1"/>
</dbReference>
<feature type="compositionally biased region" description="Acidic residues" evidence="3">
    <location>
        <begin position="169"/>
        <end position="179"/>
    </location>
</feature>
<reference evidence="5 6" key="1">
    <citation type="submission" date="2014-06" db="EMBL/GenBank/DDBJ databases">
        <authorList>
            <person name="Swart Estienne"/>
        </authorList>
    </citation>
    <scope>NUCLEOTIDE SEQUENCE [LARGE SCALE GENOMIC DNA]</scope>
    <source>
        <strain evidence="5 6">130c</strain>
    </source>
</reference>
<gene>
    <name evidence="5" type="primary">Contig10690.g11436</name>
    <name evidence="5" type="ORF">STYLEM_18986</name>
</gene>
<evidence type="ECO:0000256" key="3">
    <source>
        <dbReference type="SAM" id="MobiDB-lite"/>
    </source>
</evidence>
<dbReference type="GO" id="GO:0005813">
    <property type="term" value="C:centrosome"/>
    <property type="evidence" value="ECO:0007669"/>
    <property type="project" value="TreeGrafter"/>
</dbReference>
<dbReference type="InterPro" id="IPR016024">
    <property type="entry name" value="ARM-type_fold"/>
</dbReference>